<evidence type="ECO:0000256" key="1">
    <source>
        <dbReference type="ARBA" id="ARBA00004418"/>
    </source>
</evidence>
<dbReference type="GO" id="GO:0042597">
    <property type="term" value="C:periplasmic space"/>
    <property type="evidence" value="ECO:0007669"/>
    <property type="project" value="UniProtKB-SubCell"/>
</dbReference>
<sequence>MPVWVAQDQGIFAQHGLDVEVKTILAGPTMISALNSQSIDAMLNGATIAVTASATGQPIKMITPTIPKSIYNLIASKEVMDSCPYVNEPYPKPILCAKGKRIGVVALGTESHIGGITVLEEAGLKESDVSWVPASAGEMIGSSMQAGQIDLFFGEDTAATYATEVIKVGSPLVDLKHDGPFVDWFGNGVWALEPQLQRSPDKYQKFTDAISDAITWINDPANSTEARAIFKKNSPNTSDATVDAVIASSHDYFGTTATCSSIETITTWLTKTNQLAAGKGPATCHDISWQTVSFS</sequence>
<keyword evidence="6" id="KW-1185">Reference proteome</keyword>
<comment type="similarity">
    <text evidence="2">Belongs to the bacterial solute-binding protein SsuA/TauA family.</text>
</comment>
<evidence type="ECO:0000256" key="2">
    <source>
        <dbReference type="ARBA" id="ARBA00010742"/>
    </source>
</evidence>
<proteinExistence type="inferred from homology"/>
<comment type="caution">
    <text evidence="5">The sequence shown here is derived from an EMBL/GenBank/DDBJ whole genome shotgun (WGS) entry which is preliminary data.</text>
</comment>
<evidence type="ECO:0000313" key="6">
    <source>
        <dbReference type="Proteomes" id="UP000286208"/>
    </source>
</evidence>
<protein>
    <submittedName>
        <fullName evidence="5">ABC transporter substrate-binding protein</fullName>
    </submittedName>
</protein>
<feature type="domain" description="SsuA/THI5-like" evidence="4">
    <location>
        <begin position="2"/>
        <end position="220"/>
    </location>
</feature>
<dbReference type="Pfam" id="PF09084">
    <property type="entry name" value="NMT1"/>
    <property type="match status" value="1"/>
</dbReference>
<dbReference type="EMBL" id="RKLP01000011">
    <property type="protein sequence ID" value="RVW07802.1"/>
    <property type="molecule type" value="Genomic_DNA"/>
</dbReference>
<dbReference type="Proteomes" id="UP000286208">
    <property type="component" value="Unassembled WGS sequence"/>
</dbReference>
<gene>
    <name evidence="5" type="ORF">EGT67_20450</name>
</gene>
<dbReference type="AlphaFoldDB" id="A0A438BA28"/>
<name>A0A438BA28_9NOCA</name>
<dbReference type="SUPFAM" id="SSF53850">
    <property type="entry name" value="Periplasmic binding protein-like II"/>
    <property type="match status" value="1"/>
</dbReference>
<evidence type="ECO:0000256" key="3">
    <source>
        <dbReference type="ARBA" id="ARBA00022729"/>
    </source>
</evidence>
<accession>A0A438BA28</accession>
<dbReference type="PANTHER" id="PTHR30024">
    <property type="entry name" value="ALIPHATIC SULFONATES-BINDING PROTEIN-RELATED"/>
    <property type="match status" value="1"/>
</dbReference>
<keyword evidence="3" id="KW-0732">Signal</keyword>
<dbReference type="InterPro" id="IPR015168">
    <property type="entry name" value="SsuA/THI5"/>
</dbReference>
<evidence type="ECO:0000259" key="4">
    <source>
        <dbReference type="Pfam" id="PF09084"/>
    </source>
</evidence>
<comment type="subcellular location">
    <subcellularLocation>
        <location evidence="1">Periplasm</location>
    </subcellularLocation>
</comment>
<evidence type="ECO:0000313" key="5">
    <source>
        <dbReference type="EMBL" id="RVW07802.1"/>
    </source>
</evidence>
<dbReference type="GO" id="GO:0042918">
    <property type="term" value="P:alkanesulfonate transmembrane transport"/>
    <property type="evidence" value="ECO:0007669"/>
    <property type="project" value="TreeGrafter"/>
</dbReference>
<dbReference type="Gene3D" id="3.40.190.10">
    <property type="entry name" value="Periplasmic binding protein-like II"/>
    <property type="match status" value="2"/>
</dbReference>
<organism evidence="5 6">
    <name type="scientific">Prescottella agglutinans</name>
    <dbReference type="NCBI Taxonomy" id="1644129"/>
    <lineage>
        <taxon>Bacteria</taxon>
        <taxon>Bacillati</taxon>
        <taxon>Actinomycetota</taxon>
        <taxon>Actinomycetes</taxon>
        <taxon>Mycobacteriales</taxon>
        <taxon>Nocardiaceae</taxon>
        <taxon>Prescottella</taxon>
    </lineage>
</organism>
<dbReference type="PANTHER" id="PTHR30024:SF47">
    <property type="entry name" value="TAURINE-BINDING PERIPLASMIC PROTEIN"/>
    <property type="match status" value="1"/>
</dbReference>
<reference evidence="5 6" key="1">
    <citation type="submission" date="2018-11" db="EMBL/GenBank/DDBJ databases">
        <title>Rhodococcus spongicola sp. nov. and Rhodococcus xishaensis sp. nov. from marine sponges.</title>
        <authorList>
            <person name="Li L."/>
            <person name="Lin H.W."/>
        </authorList>
    </citation>
    <scope>NUCLEOTIDE SEQUENCE [LARGE SCALE GENOMIC DNA]</scope>
    <source>
        <strain evidence="5 6">CCTCC AB2014297</strain>
    </source>
</reference>